<dbReference type="OrthoDB" id="3256826at2759"/>
<dbReference type="Pfam" id="PF00078">
    <property type="entry name" value="RVT_1"/>
    <property type="match status" value="1"/>
</dbReference>
<dbReference type="PANTHER" id="PTHR37984">
    <property type="entry name" value="PROTEIN CBG26694"/>
    <property type="match status" value="1"/>
</dbReference>
<dbReference type="CDD" id="cd01647">
    <property type="entry name" value="RT_LTR"/>
    <property type="match status" value="1"/>
</dbReference>
<keyword evidence="3" id="KW-1185">Reference proteome</keyword>
<dbReference type="Gene3D" id="3.10.10.10">
    <property type="entry name" value="HIV Type 1 Reverse Transcriptase, subunit A, domain 1"/>
    <property type="match status" value="1"/>
</dbReference>
<feature type="domain" description="Reverse transcriptase" evidence="1">
    <location>
        <begin position="1"/>
        <end position="139"/>
    </location>
</feature>
<dbReference type="InterPro" id="IPR041588">
    <property type="entry name" value="Integrase_H2C2"/>
</dbReference>
<dbReference type="Gene3D" id="3.30.420.10">
    <property type="entry name" value="Ribonuclease H-like superfamily/Ribonuclease H"/>
    <property type="match status" value="1"/>
</dbReference>
<dbReference type="InterPro" id="IPR043502">
    <property type="entry name" value="DNA/RNA_pol_sf"/>
</dbReference>
<evidence type="ECO:0000313" key="2">
    <source>
        <dbReference type="EMBL" id="TFY76750.1"/>
    </source>
</evidence>
<reference evidence="2 3" key="1">
    <citation type="submission" date="2019-02" db="EMBL/GenBank/DDBJ databases">
        <title>Genome sequencing of the rare red list fungi Hericium alpestre (H. flagellum).</title>
        <authorList>
            <person name="Buettner E."/>
            <person name="Kellner H."/>
        </authorList>
    </citation>
    <scope>NUCLEOTIDE SEQUENCE [LARGE SCALE GENOMIC DNA]</scope>
    <source>
        <strain evidence="2 3">DSM 108284</strain>
    </source>
</reference>
<organism evidence="2 3">
    <name type="scientific">Hericium alpestre</name>
    <dbReference type="NCBI Taxonomy" id="135208"/>
    <lineage>
        <taxon>Eukaryota</taxon>
        <taxon>Fungi</taxon>
        <taxon>Dikarya</taxon>
        <taxon>Basidiomycota</taxon>
        <taxon>Agaricomycotina</taxon>
        <taxon>Agaricomycetes</taxon>
        <taxon>Russulales</taxon>
        <taxon>Hericiaceae</taxon>
        <taxon>Hericium</taxon>
    </lineage>
</organism>
<accession>A0A4Y9ZR82</accession>
<dbReference type="SUPFAM" id="SSF53098">
    <property type="entry name" value="Ribonuclease H-like"/>
    <property type="match status" value="1"/>
</dbReference>
<dbReference type="InterPro" id="IPR036397">
    <property type="entry name" value="RNaseH_sf"/>
</dbReference>
<dbReference type="Gene3D" id="1.10.340.70">
    <property type="match status" value="1"/>
</dbReference>
<dbReference type="Proteomes" id="UP000298061">
    <property type="component" value="Unassembled WGS sequence"/>
</dbReference>
<evidence type="ECO:0000259" key="1">
    <source>
        <dbReference type="PROSITE" id="PS50878"/>
    </source>
</evidence>
<dbReference type="PROSITE" id="PS50878">
    <property type="entry name" value="RT_POL"/>
    <property type="match status" value="1"/>
</dbReference>
<dbReference type="InterPro" id="IPR000477">
    <property type="entry name" value="RT_dom"/>
</dbReference>
<dbReference type="Pfam" id="PF17921">
    <property type="entry name" value="Integrase_H2C2"/>
    <property type="match status" value="1"/>
</dbReference>
<dbReference type="EMBL" id="SFCI01001106">
    <property type="protein sequence ID" value="TFY76750.1"/>
    <property type="molecule type" value="Genomic_DNA"/>
</dbReference>
<dbReference type="Gene3D" id="3.30.70.270">
    <property type="match status" value="2"/>
</dbReference>
<evidence type="ECO:0000313" key="3">
    <source>
        <dbReference type="Proteomes" id="UP000298061"/>
    </source>
</evidence>
<dbReference type="STRING" id="135208.A0A4Y9ZR82"/>
<dbReference type="AlphaFoldDB" id="A0A4Y9ZR82"/>
<dbReference type="PANTHER" id="PTHR37984:SF15">
    <property type="entry name" value="INTEGRASE CATALYTIC DOMAIN-CONTAINING PROTEIN"/>
    <property type="match status" value="1"/>
</dbReference>
<dbReference type="InterPro" id="IPR050951">
    <property type="entry name" value="Retrovirus_Pol_polyprotein"/>
</dbReference>
<proteinExistence type="predicted"/>
<gene>
    <name evidence="2" type="ORF">EWM64_g7262</name>
</gene>
<dbReference type="SUPFAM" id="SSF56672">
    <property type="entry name" value="DNA/RNA polymerases"/>
    <property type="match status" value="1"/>
</dbReference>
<protein>
    <recommendedName>
        <fullName evidence="1">Reverse transcriptase domain-containing protein</fullName>
    </recommendedName>
</protein>
<dbReference type="InterPro" id="IPR043128">
    <property type="entry name" value="Rev_trsase/Diguanyl_cyclase"/>
</dbReference>
<dbReference type="InterPro" id="IPR012337">
    <property type="entry name" value="RNaseH-like_sf"/>
</dbReference>
<sequence>MHPDNIKYTAVLTLFGPDEWTVMPMGSMNVPPMHQRHMVQALQHLIGKICHVYMDDIIIWSQNLADHEHNVTLVLEALHATGLYCSPKKTDLFCLEVTFLDHHISAASISADKSKVKMILNWPILKSASDVCSFLGLVRYILVFLPMLAEHTAILTPLTTKDAEKSWPMWTNHHADAFDTIKQLVISYALSRLPNDITELVTCADPGDPDMPELDFLEKPSVPTLSMATLMLSADASYVARICTGYDDDQFCICLHSNLTSTPSASERHGLLYIGNRLVIPRIGNIRAMLFHLAHDALGHFGTEKSYAALWDSYYWPRMCKDLETAYVPACSDCQRNKSLSQKPSGPLHPLPVPDGCEDSVAIDFVGPLPNDSGFNCIITMTDCAGSNIQIIPMQTDISAKDFASVFFDNWYCNHRLPLDIISDHDKLFILWFWHALHRLSGVVLKMSSSFHPETDRASEHTNKTVNQCLHHHVDHNQTGWVKALPLLLYGCSP</sequence>
<name>A0A4Y9ZR82_9AGAM</name>
<dbReference type="GO" id="GO:0003676">
    <property type="term" value="F:nucleic acid binding"/>
    <property type="evidence" value="ECO:0007669"/>
    <property type="project" value="InterPro"/>
</dbReference>
<comment type="caution">
    <text evidence="2">The sequence shown here is derived from an EMBL/GenBank/DDBJ whole genome shotgun (WGS) entry which is preliminary data.</text>
</comment>